<protein>
    <submittedName>
        <fullName evidence="2">Unannotated protein</fullName>
    </submittedName>
</protein>
<accession>A0A6J6GV71</accession>
<gene>
    <name evidence="2" type="ORF">UFOPK1835_00563</name>
</gene>
<sequence>MAEHLERGAAGTDHDGGAQLGCGHRAGRKDLADFVAALEVRRERCTGIVTETAEIDDLGRAGGGGGIAEVGGREAIAFLPIAAASDRVHEVVRARDVGEGGNQRCGIEHVAGHDLDAVGPLLVGQLGGIAGDRPHAVAGLDELGDEPPSDVPGRPCDQHLAGGTGDGPGGGRWRRRGDVDWSV</sequence>
<dbReference type="EMBL" id="CAEZUP010000015">
    <property type="protein sequence ID" value="CAB4602994.1"/>
    <property type="molecule type" value="Genomic_DNA"/>
</dbReference>
<proteinExistence type="predicted"/>
<dbReference type="AlphaFoldDB" id="A0A6J6GV71"/>
<evidence type="ECO:0000313" key="2">
    <source>
        <dbReference type="EMBL" id="CAB4602994.1"/>
    </source>
</evidence>
<organism evidence="2">
    <name type="scientific">freshwater metagenome</name>
    <dbReference type="NCBI Taxonomy" id="449393"/>
    <lineage>
        <taxon>unclassified sequences</taxon>
        <taxon>metagenomes</taxon>
        <taxon>ecological metagenomes</taxon>
    </lineage>
</organism>
<evidence type="ECO:0000256" key="1">
    <source>
        <dbReference type="SAM" id="MobiDB-lite"/>
    </source>
</evidence>
<feature type="compositionally biased region" description="Gly residues" evidence="1">
    <location>
        <begin position="162"/>
        <end position="171"/>
    </location>
</feature>
<name>A0A6J6GV71_9ZZZZ</name>
<feature type="region of interest" description="Disordered" evidence="1">
    <location>
        <begin position="142"/>
        <end position="183"/>
    </location>
</feature>
<reference evidence="2" key="1">
    <citation type="submission" date="2020-05" db="EMBL/GenBank/DDBJ databases">
        <authorList>
            <person name="Chiriac C."/>
            <person name="Salcher M."/>
            <person name="Ghai R."/>
            <person name="Kavagutti S V."/>
        </authorList>
    </citation>
    <scope>NUCLEOTIDE SEQUENCE</scope>
</reference>